<dbReference type="Gene3D" id="2.60.40.1180">
    <property type="entry name" value="Golgi alpha-mannosidase II"/>
    <property type="match status" value="1"/>
</dbReference>
<dbReference type="Pfam" id="PF16657">
    <property type="entry name" value="Malt_amylase_C"/>
    <property type="match status" value="1"/>
</dbReference>
<dbReference type="GO" id="GO:0016798">
    <property type="term" value="F:hydrolase activity, acting on glycosyl bonds"/>
    <property type="evidence" value="ECO:0007669"/>
    <property type="project" value="UniProtKB-KW"/>
</dbReference>
<dbReference type="Gene3D" id="3.20.20.80">
    <property type="entry name" value="Glycosidases"/>
    <property type="match status" value="2"/>
</dbReference>
<feature type="domain" description="Glycosyl hydrolase family 13 catalytic" evidence="3">
    <location>
        <begin position="12"/>
        <end position="367"/>
    </location>
</feature>
<dbReference type="EMBL" id="QRGR01000020">
    <property type="protein sequence ID" value="RDV13852.1"/>
    <property type="molecule type" value="Genomic_DNA"/>
</dbReference>
<comment type="caution">
    <text evidence="4">The sequence shown here is derived from an EMBL/GenBank/DDBJ whole genome shotgun (WGS) entry which is preliminary data.</text>
</comment>
<evidence type="ECO:0000256" key="1">
    <source>
        <dbReference type="ARBA" id="ARBA00022801"/>
    </source>
</evidence>
<dbReference type="InterPro" id="IPR006047">
    <property type="entry name" value="GH13_cat_dom"/>
</dbReference>
<dbReference type="InterPro" id="IPR017853">
    <property type="entry name" value="GH"/>
</dbReference>
<accession>A0A3D8LA62</accession>
<protein>
    <submittedName>
        <fullName evidence="4">Alpha-amylase</fullName>
    </submittedName>
</protein>
<dbReference type="CDD" id="cd11353">
    <property type="entry name" value="AmyAc_euk_bac_CMD_like"/>
    <property type="match status" value="1"/>
</dbReference>
<reference evidence="5" key="1">
    <citation type="submission" date="2018-08" db="EMBL/GenBank/DDBJ databases">
        <authorList>
            <person name="Liu Z.-W."/>
            <person name="Du Z.-J."/>
        </authorList>
    </citation>
    <scope>NUCLEOTIDE SEQUENCE [LARGE SCALE GENOMIC DNA]</scope>
    <source>
        <strain evidence="5">H4X</strain>
    </source>
</reference>
<sequence length="457" mass="51557">MKHIAASWASEAIFYHIYPLGLCGAPSHNDFASPAAPRLEAVHNWISHIKNLGCNALYLGPVFESGTHGYDTADYFTVDCRLGTNDTLKELIVQLHANGIKVILDGVFNHVGRDFWAFRDLLANGENSPYRDWFAGVDFSRSSPYGDAFAYEGWNGHHILVKLNLDHPDVRAHLFSAIQMWKDEFEIDGLRLDAADVMDLTFLRDLAGFCHGLQADFWLLGEVIHGDYRRWANPEMLDSTTNYECYKGLFSSHNDKNYFELAHSLNRLFGEQGIYKNLPLYSFADNHDVNRIASTLQNPTHLYPLHILLFTMPGVPSIYYGSEWGISGTKLPDSDAPLRPKLLQPEALEQKPHPALADTISRLAGIRKKHAALKYGSYKQVHVAHEQLAFARRTKEEHLIVIVNAASTPVNLSLKVEEPDGRTLVDLLEPQQQFSVRNGQVQIDEVPACWARILQVQ</sequence>
<dbReference type="InterPro" id="IPR032091">
    <property type="entry name" value="Malt_amylase-like_C"/>
</dbReference>
<gene>
    <name evidence="4" type="ORF">DXT99_17645</name>
</gene>
<dbReference type="InterPro" id="IPR045857">
    <property type="entry name" value="O16G_dom_2"/>
</dbReference>
<dbReference type="Gene3D" id="3.90.400.10">
    <property type="entry name" value="Oligo-1,6-glucosidase, Domain 2"/>
    <property type="match status" value="1"/>
</dbReference>
<evidence type="ECO:0000256" key="2">
    <source>
        <dbReference type="ARBA" id="ARBA00023295"/>
    </source>
</evidence>
<dbReference type="AlphaFoldDB" id="A0A3D8LA62"/>
<dbReference type="PANTHER" id="PTHR10357:SF210">
    <property type="entry name" value="MALTODEXTRIN GLUCOSIDASE"/>
    <property type="match status" value="1"/>
</dbReference>
<name>A0A3D8LA62_9BACT</name>
<keyword evidence="1" id="KW-0378">Hydrolase</keyword>
<dbReference type="RefSeq" id="WP_115566900.1">
    <property type="nucleotide sequence ID" value="NZ_QRGR01000020.1"/>
</dbReference>
<dbReference type="InterPro" id="IPR013780">
    <property type="entry name" value="Glyco_hydro_b"/>
</dbReference>
<dbReference type="SMART" id="SM00642">
    <property type="entry name" value="Aamy"/>
    <property type="match status" value="1"/>
</dbReference>
<dbReference type="SUPFAM" id="SSF51445">
    <property type="entry name" value="(Trans)glycosidases"/>
    <property type="match status" value="1"/>
</dbReference>
<dbReference type="SUPFAM" id="SSF51011">
    <property type="entry name" value="Glycosyl hydrolase domain"/>
    <property type="match status" value="1"/>
</dbReference>
<organism evidence="4 5">
    <name type="scientific">Pontibacter diazotrophicus</name>
    <dbReference type="NCBI Taxonomy" id="1400979"/>
    <lineage>
        <taxon>Bacteria</taxon>
        <taxon>Pseudomonadati</taxon>
        <taxon>Bacteroidota</taxon>
        <taxon>Cytophagia</taxon>
        <taxon>Cytophagales</taxon>
        <taxon>Hymenobacteraceae</taxon>
        <taxon>Pontibacter</taxon>
    </lineage>
</organism>
<dbReference type="Pfam" id="PF00128">
    <property type="entry name" value="Alpha-amylase"/>
    <property type="match status" value="1"/>
</dbReference>
<dbReference type="Proteomes" id="UP000256708">
    <property type="component" value="Unassembled WGS sequence"/>
</dbReference>
<keyword evidence="5" id="KW-1185">Reference proteome</keyword>
<dbReference type="PANTHER" id="PTHR10357">
    <property type="entry name" value="ALPHA-AMYLASE FAMILY MEMBER"/>
    <property type="match status" value="1"/>
</dbReference>
<keyword evidence="2" id="KW-0326">Glycosidase</keyword>
<dbReference type="OrthoDB" id="9806009at2"/>
<dbReference type="GO" id="GO:0005975">
    <property type="term" value="P:carbohydrate metabolic process"/>
    <property type="evidence" value="ECO:0007669"/>
    <property type="project" value="InterPro"/>
</dbReference>
<evidence type="ECO:0000313" key="5">
    <source>
        <dbReference type="Proteomes" id="UP000256708"/>
    </source>
</evidence>
<evidence type="ECO:0000259" key="3">
    <source>
        <dbReference type="SMART" id="SM00642"/>
    </source>
</evidence>
<evidence type="ECO:0000313" key="4">
    <source>
        <dbReference type="EMBL" id="RDV13852.1"/>
    </source>
</evidence>
<proteinExistence type="predicted"/>